<dbReference type="EMBL" id="CAJVCH010370682">
    <property type="protein sequence ID" value="CAG7816451.1"/>
    <property type="molecule type" value="Genomic_DNA"/>
</dbReference>
<feature type="non-terminal residue" evidence="1">
    <location>
        <position position="74"/>
    </location>
</feature>
<dbReference type="OrthoDB" id="47801at2759"/>
<keyword evidence="2" id="KW-1185">Reference proteome</keyword>
<evidence type="ECO:0000313" key="1">
    <source>
        <dbReference type="EMBL" id="CAG7816451.1"/>
    </source>
</evidence>
<gene>
    <name evidence="1" type="ORF">AFUS01_LOCUS27070</name>
</gene>
<protein>
    <submittedName>
        <fullName evidence="1">Uncharacterized protein</fullName>
    </submittedName>
</protein>
<reference evidence="1" key="1">
    <citation type="submission" date="2021-06" db="EMBL/GenBank/DDBJ databases">
        <authorList>
            <person name="Hodson N. C."/>
            <person name="Mongue J. A."/>
            <person name="Jaron S. K."/>
        </authorList>
    </citation>
    <scope>NUCLEOTIDE SEQUENCE</scope>
</reference>
<accession>A0A8J2KEM8</accession>
<evidence type="ECO:0000313" key="2">
    <source>
        <dbReference type="Proteomes" id="UP000708208"/>
    </source>
</evidence>
<organism evidence="1 2">
    <name type="scientific">Allacma fusca</name>
    <dbReference type="NCBI Taxonomy" id="39272"/>
    <lineage>
        <taxon>Eukaryota</taxon>
        <taxon>Metazoa</taxon>
        <taxon>Ecdysozoa</taxon>
        <taxon>Arthropoda</taxon>
        <taxon>Hexapoda</taxon>
        <taxon>Collembola</taxon>
        <taxon>Symphypleona</taxon>
        <taxon>Sminthuridae</taxon>
        <taxon>Allacma</taxon>
    </lineage>
</organism>
<dbReference type="Proteomes" id="UP000708208">
    <property type="component" value="Unassembled WGS sequence"/>
</dbReference>
<name>A0A8J2KEM8_9HEXA</name>
<sequence length="74" mass="8156">MHSGARRFVVLDIGAPVLLTDMVIPSCNDLVSLSIDIWVHQEETDGQRLIVASDIFMRSSVICDLQPPLFADTS</sequence>
<proteinExistence type="predicted"/>
<dbReference type="AlphaFoldDB" id="A0A8J2KEM8"/>
<comment type="caution">
    <text evidence="1">The sequence shown here is derived from an EMBL/GenBank/DDBJ whole genome shotgun (WGS) entry which is preliminary data.</text>
</comment>